<dbReference type="Proteomes" id="UP000198660">
    <property type="component" value="Unassembled WGS sequence"/>
</dbReference>
<keyword evidence="1" id="KW-0812">Transmembrane</keyword>
<protein>
    <submittedName>
        <fullName evidence="2">Uncharacterized protein</fullName>
    </submittedName>
</protein>
<gene>
    <name evidence="2" type="ORF">SAMN05444972_104253</name>
</gene>
<feature type="transmembrane region" description="Helical" evidence="1">
    <location>
        <begin position="12"/>
        <end position="29"/>
    </location>
</feature>
<reference evidence="3" key="1">
    <citation type="submission" date="2016-10" db="EMBL/GenBank/DDBJ databases">
        <authorList>
            <person name="Varghese N."/>
            <person name="Submissions S."/>
        </authorList>
    </citation>
    <scope>NUCLEOTIDE SEQUENCE [LARGE SCALE GENOMIC DNA]</scope>
    <source>
        <strain evidence="3">DSM 45789</strain>
    </source>
</reference>
<proteinExistence type="predicted"/>
<evidence type="ECO:0000256" key="1">
    <source>
        <dbReference type="SAM" id="Phobius"/>
    </source>
</evidence>
<keyword evidence="1" id="KW-1133">Transmembrane helix</keyword>
<dbReference type="RefSeq" id="WP_091836048.1">
    <property type="nucleotide sequence ID" value="NZ_FPAA01000004.1"/>
</dbReference>
<accession>A0A1I6R8T5</accession>
<dbReference type="OrthoDB" id="2987959at2"/>
<dbReference type="EMBL" id="FPAA01000004">
    <property type="protein sequence ID" value="SFS60958.1"/>
    <property type="molecule type" value="Genomic_DNA"/>
</dbReference>
<organism evidence="2 3">
    <name type="scientific">Marininema halotolerans</name>
    <dbReference type="NCBI Taxonomy" id="1155944"/>
    <lineage>
        <taxon>Bacteria</taxon>
        <taxon>Bacillati</taxon>
        <taxon>Bacillota</taxon>
        <taxon>Bacilli</taxon>
        <taxon>Bacillales</taxon>
        <taxon>Thermoactinomycetaceae</taxon>
        <taxon>Marininema</taxon>
    </lineage>
</organism>
<keyword evidence="3" id="KW-1185">Reference proteome</keyword>
<name>A0A1I6R8T5_9BACL</name>
<sequence length="153" mass="18094">MNDKLKKILRTSLTYLCIVVLTLVLNHFYDQSRTQSYIEEFKERKGAQLLNEISETYKTTVEQHSNYKLNKEMKRKLIDRLNRLSSQLHTVDQQINRGHVDHPIDFTFIYHDIKLVNLTLSDATKDDIIPVIVLHSMEGIGELKKEITYIQYR</sequence>
<keyword evidence="1" id="KW-0472">Membrane</keyword>
<evidence type="ECO:0000313" key="3">
    <source>
        <dbReference type="Proteomes" id="UP000198660"/>
    </source>
</evidence>
<evidence type="ECO:0000313" key="2">
    <source>
        <dbReference type="EMBL" id="SFS60958.1"/>
    </source>
</evidence>
<dbReference type="AlphaFoldDB" id="A0A1I6R8T5"/>